<evidence type="ECO:0000313" key="6">
    <source>
        <dbReference type="EMBL" id="AKT37187.1"/>
    </source>
</evidence>
<dbReference type="PRINTS" id="PR00633">
    <property type="entry name" value="RCCNDNSATION"/>
</dbReference>
<dbReference type="NCBIfam" id="TIGR02232">
    <property type="entry name" value="myxo_disulf_rpt"/>
    <property type="match status" value="2"/>
</dbReference>
<dbReference type="InterPro" id="IPR051553">
    <property type="entry name" value="Ran_GTPase-activating"/>
</dbReference>
<evidence type="ECO:0000256" key="1">
    <source>
        <dbReference type="ARBA" id="ARBA00022658"/>
    </source>
</evidence>
<dbReference type="PATRIC" id="fig|52.7.peg.1403"/>
<dbReference type="SUPFAM" id="SSF50985">
    <property type="entry name" value="RCC1/BLIP-II"/>
    <property type="match status" value="1"/>
</dbReference>
<name>A0A0K1E936_CHOCO</name>
<proteinExistence type="predicted"/>
<evidence type="ECO:0000259" key="5">
    <source>
        <dbReference type="Pfam" id="PF25390"/>
    </source>
</evidence>
<dbReference type="PROSITE" id="PS50012">
    <property type="entry name" value="RCC1_3"/>
    <property type="match status" value="6"/>
</dbReference>
<dbReference type="Pfam" id="PF13948">
    <property type="entry name" value="DUF4215"/>
    <property type="match status" value="1"/>
</dbReference>
<feature type="domain" description="RCC1-like" evidence="5">
    <location>
        <begin position="166"/>
        <end position="507"/>
    </location>
</feature>
<organism evidence="6 7">
    <name type="scientific">Chondromyces crocatus</name>
    <dbReference type="NCBI Taxonomy" id="52"/>
    <lineage>
        <taxon>Bacteria</taxon>
        <taxon>Pseudomonadati</taxon>
        <taxon>Myxococcota</taxon>
        <taxon>Polyangia</taxon>
        <taxon>Polyangiales</taxon>
        <taxon>Polyangiaceae</taxon>
        <taxon>Chondromyces</taxon>
    </lineage>
</organism>
<dbReference type="InterPro" id="IPR000408">
    <property type="entry name" value="Reg_chr_condens"/>
</dbReference>
<keyword evidence="1" id="KW-0344">Guanine-nucleotide releasing factor</keyword>
<dbReference type="GO" id="GO:0005085">
    <property type="term" value="F:guanyl-nucleotide exchange factor activity"/>
    <property type="evidence" value="ECO:0007669"/>
    <property type="project" value="TreeGrafter"/>
</dbReference>
<dbReference type="InterPro" id="IPR009091">
    <property type="entry name" value="RCC1/BLIP-II"/>
</dbReference>
<dbReference type="InterPro" id="IPR011936">
    <property type="entry name" value="Myxo_disulph_rpt"/>
</dbReference>
<accession>A0A0K1E936</accession>
<reference evidence="6 7" key="1">
    <citation type="submission" date="2015-07" db="EMBL/GenBank/DDBJ databases">
        <title>Genome analysis of myxobacterium Chondromyces crocatus Cm c5 reveals a high potential for natural compound synthesis and the genetic basis for the loss of fruiting body formation.</title>
        <authorList>
            <person name="Zaburannyi N."/>
            <person name="Bunk B."/>
            <person name="Maier J."/>
            <person name="Overmann J."/>
            <person name="Mueller R."/>
        </authorList>
    </citation>
    <scope>NUCLEOTIDE SEQUENCE [LARGE SCALE GENOMIC DNA]</scope>
    <source>
        <strain evidence="6 7">Cm c5</strain>
    </source>
</reference>
<protein>
    <recommendedName>
        <fullName evidence="5">RCC1-like domain-containing protein</fullName>
    </recommendedName>
</protein>
<keyword evidence="2" id="KW-0732">Signal</keyword>
<dbReference type="Pfam" id="PF25390">
    <property type="entry name" value="WD40_RLD"/>
    <property type="match status" value="1"/>
</dbReference>
<dbReference type="GO" id="GO:0005737">
    <property type="term" value="C:cytoplasm"/>
    <property type="evidence" value="ECO:0007669"/>
    <property type="project" value="TreeGrafter"/>
</dbReference>
<dbReference type="AlphaFoldDB" id="A0A0K1E936"/>
<dbReference type="EMBL" id="CP012159">
    <property type="protein sequence ID" value="AKT37187.1"/>
    <property type="molecule type" value="Genomic_DNA"/>
</dbReference>
<evidence type="ECO:0000256" key="4">
    <source>
        <dbReference type="ARBA" id="ARBA00023157"/>
    </source>
</evidence>
<keyword evidence="4" id="KW-1015">Disulfide bond</keyword>
<dbReference type="InterPro" id="IPR058923">
    <property type="entry name" value="RCC1-like_dom"/>
</dbReference>
<dbReference type="PANTHER" id="PTHR45982">
    <property type="entry name" value="REGULATOR OF CHROMOSOME CONDENSATION"/>
    <property type="match status" value="1"/>
</dbReference>
<dbReference type="Gene3D" id="2.130.10.30">
    <property type="entry name" value="Regulator of chromosome condensation 1/beta-lactamase-inhibitor protein II"/>
    <property type="match status" value="2"/>
</dbReference>
<evidence type="ECO:0000256" key="2">
    <source>
        <dbReference type="ARBA" id="ARBA00022729"/>
    </source>
</evidence>
<sequence length="587" mass="58097">MPSDCPTPANECQVPTCVNAACGVANAPSGAPVANQVPGDCQRLVCDGSGGTTQEIDDTDIHDDGLDCTLEGCSAGVPTSNPAPAGTACDDASGVVCDGAGACVLSFCGDGVVSGNEVCDDGNQNDCDGCRADCSAMETGCGDGFVCGAETCDDGNTVGGDGCSAVCTAEGVIAVAPGELHTCALLGDGTVKCWGANTAGRLGLGDTAHRGDGAGEMGASLPAVDLGTGELAVAIAAGGSHTCALLAGGSIKCWGSNSFGELGLGDTAHRGDEPGEMGDALPAVDLGTGRTATALTVGYRHACALLDDGSVKCWGSGQNGRLGLGDTASRGNGNGQMGDLLPTVDLGTGRTAKAISAGAFHTCVVLDDDSVKCWGVNSRGQLGLGDMLLRGDEPGEMGNALPVVALGAGRTAKAITTGYEHTCALLDDDRVKCWGNGFNGRLGQGDQEHRGDGPGEMGNALPAVDLGTGLTARSIRAGEFHTCALLSNATVKCWGMGTYGQLGLGDNAHRGDAAGEMGDALPAVDLGAGFSIAAVHVGAQHSCARSQTATVKCWGHGGQGRLGQGNTANRGKAAGEMGDQLPVIPVL</sequence>
<evidence type="ECO:0000256" key="3">
    <source>
        <dbReference type="ARBA" id="ARBA00022737"/>
    </source>
</evidence>
<dbReference type="KEGG" id="ccro:CMC5_013170"/>
<keyword evidence="3" id="KW-0677">Repeat</keyword>
<dbReference type="PANTHER" id="PTHR45982:SF1">
    <property type="entry name" value="REGULATOR OF CHROMOSOME CONDENSATION"/>
    <property type="match status" value="1"/>
</dbReference>
<evidence type="ECO:0000313" key="7">
    <source>
        <dbReference type="Proteomes" id="UP000067626"/>
    </source>
</evidence>
<dbReference type="Proteomes" id="UP000067626">
    <property type="component" value="Chromosome"/>
</dbReference>
<gene>
    <name evidence="6" type="ORF">CMC5_013170</name>
</gene>
<keyword evidence="7" id="KW-1185">Reference proteome</keyword>